<dbReference type="SUPFAM" id="SSF53955">
    <property type="entry name" value="Lysozyme-like"/>
    <property type="match status" value="1"/>
</dbReference>
<gene>
    <name evidence="1" type="ORF">HPE44_03650</name>
</gene>
<keyword evidence="1" id="KW-0378">Hydrolase</keyword>
<dbReference type="GO" id="GO:0016787">
    <property type="term" value="F:hydrolase activity"/>
    <property type="evidence" value="ECO:0007669"/>
    <property type="project" value="UniProtKB-KW"/>
</dbReference>
<evidence type="ECO:0000313" key="1">
    <source>
        <dbReference type="EMBL" id="QKQ33727.1"/>
    </source>
</evidence>
<dbReference type="InterPro" id="IPR023346">
    <property type="entry name" value="Lysozyme-like_dom_sf"/>
</dbReference>
<accession>A0A6N0IG54</accession>
<organism evidence="1">
    <name type="scientific">Escherichia coli</name>
    <dbReference type="NCBI Taxonomy" id="562"/>
    <lineage>
        <taxon>Bacteria</taxon>
        <taxon>Pseudomonadati</taxon>
        <taxon>Pseudomonadota</taxon>
        <taxon>Gammaproteobacteria</taxon>
        <taxon>Enterobacterales</taxon>
        <taxon>Enterobacteriaceae</taxon>
        <taxon>Escherichia</taxon>
    </lineage>
</organism>
<protein>
    <submittedName>
        <fullName evidence="1">Glycoside hydrolase family protein</fullName>
    </submittedName>
</protein>
<dbReference type="AlphaFoldDB" id="A0A6N0IG54"/>
<dbReference type="EMBL" id="CP054563">
    <property type="protein sequence ID" value="QKQ33727.1"/>
    <property type="molecule type" value="Genomic_DNA"/>
</dbReference>
<dbReference type="Gene3D" id="1.10.530.10">
    <property type="match status" value="1"/>
</dbReference>
<proteinExistence type="predicted"/>
<sequence>MAYASNNVLASLIQPNEDIRILRLRAFLRMIRIGEGTIQEDGYRTMFTGVKFTDFSKHPNIRHEANGVVSTAAGAYQFLYGTWRNLQRRYSFPDFSPSNQDPVV</sequence>
<name>A0A6N0IG54_ECOLX</name>
<reference evidence="1" key="1">
    <citation type="submission" date="2020-05" db="EMBL/GenBank/DDBJ databases">
        <title>Title: F plasmids are the major carriers of antibiotic resistance genes in human-associated commensal E. coli.</title>
        <authorList>
            <person name="Stephens C."/>
            <person name="Arismendi T."/>
            <person name="Wright M."/>
            <person name="Hartman A."/>
            <person name="Gonzalez A."/>
            <person name="Gill M."/>
            <person name="Pandori M."/>
            <person name="Hess D."/>
        </authorList>
    </citation>
    <scope>NUCLEOTIDE SEQUENCE</scope>
    <source>
        <strain evidence="1">SCU-478</strain>
    </source>
</reference>